<evidence type="ECO:0000313" key="9">
    <source>
        <dbReference type="Proteomes" id="UP000037136"/>
    </source>
</evidence>
<feature type="transmembrane region" description="Helical" evidence="6">
    <location>
        <begin position="83"/>
        <end position="104"/>
    </location>
</feature>
<accession>A0A2A9P8W8</accession>
<keyword evidence="3 6" id="KW-1133">Transmembrane helix</keyword>
<dbReference type="Proteomes" id="UP000037136">
    <property type="component" value="Unassembled WGS sequence"/>
</dbReference>
<dbReference type="PANTHER" id="PTHR33048">
    <property type="entry name" value="PTH11-LIKE INTEGRAL MEMBRANE PROTEIN (AFU_ORTHOLOGUE AFUA_5G11245)"/>
    <property type="match status" value="1"/>
</dbReference>
<dbReference type="EMBL" id="LAZP02000422">
    <property type="protein sequence ID" value="PFH57333.1"/>
    <property type="molecule type" value="Genomic_DNA"/>
</dbReference>
<comment type="subcellular location">
    <subcellularLocation>
        <location evidence="1">Membrane</location>
        <topology evidence="1">Multi-pass membrane protein</topology>
    </subcellularLocation>
</comment>
<keyword evidence="9" id="KW-1185">Reference proteome</keyword>
<keyword evidence="2 6" id="KW-0812">Transmembrane</keyword>
<organism evidence="8 9">
    <name type="scientific">Ophiocordyceps unilateralis</name>
    <name type="common">Zombie-ant fungus</name>
    <name type="synonym">Torrubia unilateralis</name>
    <dbReference type="NCBI Taxonomy" id="268505"/>
    <lineage>
        <taxon>Eukaryota</taxon>
        <taxon>Fungi</taxon>
        <taxon>Dikarya</taxon>
        <taxon>Ascomycota</taxon>
        <taxon>Pezizomycotina</taxon>
        <taxon>Sordariomycetes</taxon>
        <taxon>Hypocreomycetidae</taxon>
        <taxon>Hypocreales</taxon>
        <taxon>Ophiocordycipitaceae</taxon>
        <taxon>Ophiocordyceps</taxon>
    </lineage>
</organism>
<dbReference type="OrthoDB" id="2496787at2759"/>
<feature type="transmembrane region" description="Helical" evidence="6">
    <location>
        <begin position="35"/>
        <end position="54"/>
    </location>
</feature>
<evidence type="ECO:0000256" key="3">
    <source>
        <dbReference type="ARBA" id="ARBA00022989"/>
    </source>
</evidence>
<keyword evidence="4 6" id="KW-0472">Membrane</keyword>
<reference evidence="8 9" key="2">
    <citation type="journal article" date="2017" name="Sci. Rep.">
        <title>Ant-infecting Ophiocordyceps genomes reveal a high diversity of potential behavioral manipulation genes and a possible major role for enterotoxins.</title>
        <authorList>
            <person name="de Bekker C."/>
            <person name="Ohm R.A."/>
            <person name="Evans H.C."/>
            <person name="Brachmann A."/>
            <person name="Hughes D.P."/>
        </authorList>
    </citation>
    <scope>NUCLEOTIDE SEQUENCE [LARGE SCALE GENOMIC DNA]</scope>
    <source>
        <strain evidence="8 9">SC16a</strain>
    </source>
</reference>
<dbReference type="InterPro" id="IPR052337">
    <property type="entry name" value="SAT4-like"/>
</dbReference>
<feature type="transmembrane region" description="Helical" evidence="6">
    <location>
        <begin position="111"/>
        <end position="142"/>
    </location>
</feature>
<evidence type="ECO:0000256" key="6">
    <source>
        <dbReference type="SAM" id="Phobius"/>
    </source>
</evidence>
<evidence type="ECO:0000256" key="4">
    <source>
        <dbReference type="ARBA" id="ARBA00023136"/>
    </source>
</evidence>
<feature type="transmembrane region" description="Helical" evidence="6">
    <location>
        <begin position="6"/>
        <end position="23"/>
    </location>
</feature>
<name>A0A2A9P8W8_OPHUN</name>
<evidence type="ECO:0000313" key="8">
    <source>
        <dbReference type="EMBL" id="PFH57333.1"/>
    </source>
</evidence>
<proteinExistence type="inferred from homology"/>
<dbReference type="AlphaFoldDB" id="A0A2A9P8W8"/>
<evidence type="ECO:0000256" key="5">
    <source>
        <dbReference type="ARBA" id="ARBA00038359"/>
    </source>
</evidence>
<evidence type="ECO:0000256" key="1">
    <source>
        <dbReference type="ARBA" id="ARBA00004141"/>
    </source>
</evidence>
<dbReference type="Pfam" id="PF20684">
    <property type="entry name" value="Fung_rhodopsin"/>
    <property type="match status" value="1"/>
</dbReference>
<dbReference type="PANTHER" id="PTHR33048:SF143">
    <property type="entry name" value="EXTRACELLULAR MEMBRANE PROTEIN CFEM DOMAIN-CONTAINING PROTEIN-RELATED"/>
    <property type="match status" value="1"/>
</dbReference>
<dbReference type="InterPro" id="IPR049326">
    <property type="entry name" value="Rhodopsin_dom_fungi"/>
</dbReference>
<feature type="transmembrane region" description="Helical" evidence="6">
    <location>
        <begin position="162"/>
        <end position="184"/>
    </location>
</feature>
<sequence>MSLTLGIVTYVIVTARLLFKNFLGPRRRLGIDDWLMLAAIIIGIPCTVLNVQGLSRHGIGKDVWTLQAETVSRFKLDFYLLEILYVVMTTLAKAAINFFYLSIFPGERTRLVLWMTAGVIVVFGIASTFVSIFQCHPVSFYWDMYLKATESAGSCINIHVAAWVYSGINIALNIWLIIIPLSIIRKLELHWKKKLGVVVMFLTGAL</sequence>
<feature type="domain" description="Rhodopsin" evidence="7">
    <location>
        <begin position="26"/>
        <end position="205"/>
    </location>
</feature>
<protein>
    <recommendedName>
        <fullName evidence="7">Rhodopsin domain-containing protein</fullName>
    </recommendedName>
</protein>
<gene>
    <name evidence="8" type="ORF">XA68_15205</name>
</gene>
<comment type="caution">
    <text evidence="8">The sequence shown here is derived from an EMBL/GenBank/DDBJ whole genome shotgun (WGS) entry which is preliminary data.</text>
</comment>
<evidence type="ECO:0000256" key="2">
    <source>
        <dbReference type="ARBA" id="ARBA00022692"/>
    </source>
</evidence>
<comment type="similarity">
    <text evidence="5">Belongs to the SAT4 family.</text>
</comment>
<dbReference type="GO" id="GO:0016020">
    <property type="term" value="C:membrane"/>
    <property type="evidence" value="ECO:0007669"/>
    <property type="project" value="UniProtKB-SubCell"/>
</dbReference>
<evidence type="ECO:0000259" key="7">
    <source>
        <dbReference type="Pfam" id="PF20684"/>
    </source>
</evidence>
<reference evidence="8 9" key="1">
    <citation type="journal article" date="2015" name="BMC Genomics">
        <title>Gene expression during zombie ant biting behavior reflects the complexity underlying fungal parasitic behavioral manipulation.</title>
        <authorList>
            <person name="de Bekker C."/>
            <person name="Ohm R.A."/>
            <person name="Loreto R.G."/>
            <person name="Sebastian A."/>
            <person name="Albert I."/>
            <person name="Merrow M."/>
            <person name="Brachmann A."/>
            <person name="Hughes D.P."/>
        </authorList>
    </citation>
    <scope>NUCLEOTIDE SEQUENCE [LARGE SCALE GENOMIC DNA]</scope>
    <source>
        <strain evidence="8 9">SC16a</strain>
    </source>
</reference>